<sequence length="183" mass="21702">MDGIIPVVEKKDFLRWFLKEFTLKKRECSWLLNYLMSDDDLMENVHFVEEAERCPKALIMSTNDVHTVPFCFHKYQQVTMDAEKAFHDIRMNPEEAIYIQLHFSGAKHNPNYIAVLEDNPYVPENEDLIAKQKKLAEAFLERSVQSFEEKELLRRIDEALDARDKETFLTLSQQLQHLRQHSD</sequence>
<accession>A0A0M0KKL8</accession>
<dbReference type="GeneID" id="87597288"/>
<dbReference type="RefSeq" id="WP_010897832.1">
    <property type="nucleotide sequence ID" value="NZ_CP040441.1"/>
</dbReference>
<dbReference type="InterPro" id="IPR011188">
    <property type="entry name" value="UPF0302"/>
</dbReference>
<comment type="caution">
    <text evidence="3">The sequence shown here is derived from an EMBL/GenBank/DDBJ whole genome shotgun (WGS) entry which is preliminary data.</text>
</comment>
<evidence type="ECO:0000259" key="2">
    <source>
        <dbReference type="SMART" id="SM00914"/>
    </source>
</evidence>
<comment type="similarity">
    <text evidence="1">Belongs to the UPF0302 family.</text>
</comment>
<dbReference type="SMR" id="A0A0M0KKL8"/>
<organism evidence="3">
    <name type="scientific">Halalkalibacterium halodurans</name>
    <name type="common">Bacillus halodurans</name>
    <dbReference type="NCBI Taxonomy" id="86665"/>
    <lineage>
        <taxon>Bacteria</taxon>
        <taxon>Bacillati</taxon>
        <taxon>Bacillota</taxon>
        <taxon>Bacilli</taxon>
        <taxon>Bacillales</taxon>
        <taxon>Bacillaceae</taxon>
        <taxon>Halalkalibacterium (ex Joshi et al. 2022)</taxon>
    </lineage>
</organism>
<dbReference type="InterPro" id="IPR014957">
    <property type="entry name" value="IDEAL_dom"/>
</dbReference>
<dbReference type="PATRIC" id="fig|136160.3.peg.2634"/>
<gene>
    <name evidence="3" type="ORF">AMD02_11140</name>
</gene>
<dbReference type="AlphaFoldDB" id="A0A0M0KKL8"/>
<dbReference type="EMBL" id="LILD01000001">
    <property type="protein sequence ID" value="KOO39335.1"/>
    <property type="molecule type" value="Genomic_DNA"/>
</dbReference>
<dbReference type="SMART" id="SM00914">
    <property type="entry name" value="IDEAL"/>
    <property type="match status" value="1"/>
</dbReference>
<dbReference type="InterPro" id="IPR027393">
    <property type="entry name" value="Virus_scaffolding_prot_C"/>
</dbReference>
<dbReference type="OMA" id="RRECAWL"/>
<feature type="domain" description="IDEAL" evidence="2">
    <location>
        <begin position="139"/>
        <end position="175"/>
    </location>
</feature>
<dbReference type="Pfam" id="PF08858">
    <property type="entry name" value="IDEAL"/>
    <property type="match status" value="1"/>
</dbReference>
<evidence type="ECO:0000256" key="1">
    <source>
        <dbReference type="HAMAP-Rule" id="MF_00760"/>
    </source>
</evidence>
<name>A0A0M0KKL8_ALKHA</name>
<dbReference type="HAMAP" id="MF_00760">
    <property type="entry name" value="UPF0302"/>
    <property type="match status" value="1"/>
</dbReference>
<dbReference type="InterPro" id="IPR038091">
    <property type="entry name" value="UPF0302_N_sf"/>
</dbReference>
<dbReference type="Gene3D" id="3.40.1530.30">
    <property type="entry name" value="Uncharacterised family UPF0302, N-terminal domain"/>
    <property type="match status" value="1"/>
</dbReference>
<evidence type="ECO:0000313" key="3">
    <source>
        <dbReference type="EMBL" id="KOO39335.1"/>
    </source>
</evidence>
<protein>
    <recommendedName>
        <fullName evidence="1">UPF0302 protein AMD02_11140</fullName>
    </recommendedName>
</protein>
<dbReference type="Pfam" id="PF08864">
    <property type="entry name" value="UPF0302"/>
    <property type="match status" value="1"/>
</dbReference>
<dbReference type="PIRSF" id="PIRSF007165">
    <property type="entry name" value="UCP007165"/>
    <property type="match status" value="1"/>
</dbReference>
<dbReference type="NCBIfam" id="NF002965">
    <property type="entry name" value="PRK03636.1"/>
    <property type="match status" value="1"/>
</dbReference>
<dbReference type="InterPro" id="IPR014963">
    <property type="entry name" value="UPF0302_N"/>
</dbReference>
<reference evidence="3" key="1">
    <citation type="submission" date="2015-08" db="EMBL/GenBank/DDBJ databases">
        <title>Complete DNA Sequence of Pseudomonas syringae pv. actinidiae, the Causal Agent of Kiwifruit Canker Disease.</title>
        <authorList>
            <person name="Rikkerink E.H.A."/>
            <person name="Fineran P.C."/>
        </authorList>
    </citation>
    <scope>NUCLEOTIDE SEQUENCE</scope>
    <source>
        <strain evidence="3">DSM 13666</strain>
    </source>
</reference>
<proteinExistence type="inferred from homology"/>
<dbReference type="Gene3D" id="4.10.810.10">
    <property type="entry name" value="Virus Scaffolding Protein, Chain A"/>
    <property type="match status" value="1"/>
</dbReference>